<dbReference type="EMBL" id="CP015902">
    <property type="protein sequence ID" value="ARE21728.1"/>
    <property type="molecule type" value="Genomic_DNA"/>
</dbReference>
<dbReference type="EMBL" id="CP028160">
    <property type="protein sequence ID" value="AWN66670.1"/>
    <property type="molecule type" value="Genomic_DNA"/>
</dbReference>
<name>A0A0A7T266_LACLL</name>
<evidence type="ECO:0000313" key="10">
    <source>
        <dbReference type="EMBL" id="PLW59779.1"/>
    </source>
</evidence>
<dbReference type="EMBL" id="CP015897">
    <property type="protein sequence ID" value="ARD99731.1"/>
    <property type="molecule type" value="Genomic_DNA"/>
</dbReference>
<dbReference type="Proteomes" id="UP000054230">
    <property type="component" value="Unassembled WGS sequence"/>
</dbReference>
<dbReference type="Proteomes" id="UP000192085">
    <property type="component" value="Chromosome"/>
</dbReference>
<reference evidence="5 20" key="6">
    <citation type="submission" date="2018-03" db="EMBL/GenBank/DDBJ databases">
        <title>Genome sequence of Lactococcus lactis strain 14B4 from almond drupe.</title>
        <authorList>
            <person name="Tran T.D."/>
            <person name="McGarvey J.A."/>
            <person name="Huynh S."/>
            <person name="Parker C.T."/>
        </authorList>
    </citation>
    <scope>NUCLEOTIDE SEQUENCE [LARGE SCALE GENOMIC DNA]</scope>
    <source>
        <strain evidence="5 20">14B4</strain>
    </source>
</reference>
<dbReference type="GeneID" id="89634306"/>
<proteinExistence type="predicted"/>
<reference evidence="6" key="5">
    <citation type="journal article" date="2017" name="Genome Announc.">
        <title>Draft Genome Sequences of 24 Lactococcus lactis Strains.</title>
        <authorList>
            <person name="Backus L."/>
            <person name="Wels M."/>
            <person name="Boekhorst J."/>
            <person name="Dijkstra A.R."/>
            <person name="Beerthuyzen M."/>
            <person name="Kelly W.J."/>
            <person name="Siezen R.J."/>
            <person name="van Hijum S.A."/>
            <person name="Bachmann H."/>
        </authorList>
    </citation>
    <scope>NUCLEOTIDE SEQUENCE</scope>
    <source>
        <strain evidence="6">KF282</strain>
        <strain evidence="7">LMG8520</strain>
        <strain evidence="8">LMG9447</strain>
        <strain evidence="9">N42</strain>
    </source>
</reference>
<evidence type="ECO:0000313" key="14">
    <source>
        <dbReference type="Proteomes" id="UP000053612"/>
    </source>
</evidence>
<reference evidence="1" key="9">
    <citation type="submission" date="2023-09" db="EMBL/GenBank/DDBJ databases">
        <title>Complete Genomes and Methylome analysis of Lactococcus lactis subs lactis strains.</title>
        <authorList>
            <person name="Fomenkov A."/>
            <person name="McDonnell B."/>
            <person name="Sun L."/>
            <person name="Van Sinderen D."/>
            <person name="Roberts R.J."/>
        </authorList>
    </citation>
    <scope>NUCLEOTIDE SEQUENCE</scope>
    <source>
        <strain evidence="1">229</strain>
    </source>
</reference>
<accession>A0A0A7T266</accession>
<dbReference type="RefSeq" id="WP_004254823.1">
    <property type="nucleotide sequence ID" value="NZ_BJMA01000031.1"/>
</dbReference>
<organism evidence="6 13">
    <name type="scientific">Lactococcus lactis subsp. lactis</name>
    <name type="common">Streptococcus lactis</name>
    <dbReference type="NCBI Taxonomy" id="1360"/>
    <lineage>
        <taxon>Bacteria</taxon>
        <taxon>Bacillati</taxon>
        <taxon>Bacillota</taxon>
        <taxon>Bacilli</taxon>
        <taxon>Lactobacillales</taxon>
        <taxon>Streptococcaceae</taxon>
        <taxon>Lactococcus</taxon>
    </lineage>
</organism>
<reference evidence="12 13" key="1">
    <citation type="submission" date="2015-10" db="EMBL/GenBank/DDBJ databases">
        <title>Draft Genome Sequences of 11 Lactococcus lactis subspecies cremoris strains.</title>
        <authorList>
            <person name="Wels M."/>
            <person name="Backus L."/>
            <person name="Boekhorst J."/>
            <person name="Dijkstra A."/>
            <person name="Beerthuizen M."/>
            <person name="Kelly W."/>
            <person name="Siezen R."/>
            <person name="Bachmann H."/>
            <person name="Van Hijum S."/>
        </authorList>
    </citation>
    <scope>NUCLEOTIDE SEQUENCE [LARGE SCALE GENOMIC DNA]</scope>
    <source>
        <strain evidence="13">KF282</strain>
        <strain evidence="15">LMG8520</strain>
        <strain evidence="14">LMG9449</strain>
        <strain evidence="12">N42</strain>
    </source>
</reference>
<evidence type="ECO:0000313" key="7">
    <source>
        <dbReference type="EMBL" id="KSU14973.1"/>
    </source>
</evidence>
<reference evidence="19" key="2">
    <citation type="submission" date="2016-08" db="EMBL/GenBank/DDBJ databases">
        <title>Comparative genomics of Lactococcus lactis strain WFLU12 isolated from the gastrointestinal tract of wild olive flounder (Paralichythys olivaceus).</title>
        <authorList>
            <person name="Nguyen T.L."/>
            <person name="Kim D.-H."/>
        </authorList>
    </citation>
    <scope>NUCLEOTIDE SEQUENCE [LARGE SCALE GENOMIC DNA]</scope>
    <source>
        <strain evidence="19">WFLU12</strain>
    </source>
</reference>
<protein>
    <submittedName>
        <fullName evidence="1">Bacteriocin</fullName>
    </submittedName>
</protein>
<evidence type="ECO:0000313" key="1">
    <source>
        <dbReference type="EMBL" id="ARD96992.1"/>
    </source>
</evidence>
<gene>
    <name evidence="10" type="ORF">CYU10_000674</name>
    <name evidence="6" type="ORF">KF282_0188</name>
    <name evidence="5" type="ORF">LL14B4_11010</name>
    <name evidence="11" type="ORF">LL223_03230</name>
    <name evidence="1" type="ORF">LL229_2112</name>
    <name evidence="2" type="ORF">LL275_2105</name>
    <name evidence="4" type="ORF">LLUC06_2186</name>
    <name evidence="3" type="ORF">LLUC11_1927</name>
    <name evidence="7" type="ORF">LMG8520_0022</name>
    <name evidence="8" type="ORF">LMG9449_0035</name>
    <name evidence="9" type="ORF">N42_2292</name>
</gene>
<dbReference type="PATRIC" id="fig|1360.100.peg.338"/>
<evidence type="ECO:0000313" key="20">
    <source>
        <dbReference type="Proteomes" id="UP000245919"/>
    </source>
</evidence>
<evidence type="ECO:0000313" key="18">
    <source>
        <dbReference type="Proteomes" id="UP000192095"/>
    </source>
</evidence>
<sequence length="52" mass="5746">MKKGDIIILADGQKATVIFGDESNYQHSCIVKLENGQLKVVEEKNISLLSLN</sequence>
<dbReference type="Proteomes" id="UP000663169">
    <property type="component" value="Chromosome"/>
</dbReference>
<evidence type="ECO:0000313" key="12">
    <source>
        <dbReference type="Proteomes" id="UP000052991"/>
    </source>
</evidence>
<dbReference type="Proteomes" id="UP000234865">
    <property type="component" value="Unassembled WGS sequence"/>
</dbReference>
<evidence type="ECO:0000313" key="6">
    <source>
        <dbReference type="EMBL" id="KSU07997.1"/>
    </source>
</evidence>
<dbReference type="Proteomes" id="UP000192067">
    <property type="component" value="Chromosome"/>
</dbReference>
<evidence type="ECO:0000313" key="9">
    <source>
        <dbReference type="EMBL" id="KSU24471.1"/>
    </source>
</evidence>
<evidence type="ECO:0000313" key="19">
    <source>
        <dbReference type="Proteomes" id="UP000234865"/>
    </source>
</evidence>
<dbReference type="EMBL" id="LKLP01000001">
    <property type="protein sequence ID" value="KSU14973.1"/>
    <property type="molecule type" value="Genomic_DNA"/>
</dbReference>
<evidence type="ECO:0000313" key="16">
    <source>
        <dbReference type="Proteomes" id="UP000192067"/>
    </source>
</evidence>
<dbReference type="Proteomes" id="UP000052991">
    <property type="component" value="Unassembled WGS sequence"/>
</dbReference>
<dbReference type="Proteomes" id="UP000053058">
    <property type="component" value="Unassembled WGS sequence"/>
</dbReference>
<evidence type="ECO:0000313" key="8">
    <source>
        <dbReference type="EMBL" id="KSU22765.1"/>
    </source>
</evidence>
<dbReference type="EMBL" id="CP090823">
    <property type="protein sequence ID" value="ARD96992.1"/>
    <property type="molecule type" value="Genomic_DNA"/>
</dbReference>
<evidence type="ECO:0000313" key="2">
    <source>
        <dbReference type="EMBL" id="ARD99731.1"/>
    </source>
</evidence>
<reference evidence="11" key="8">
    <citation type="submission" date="2023-04" db="EMBL/GenBank/DDBJ databases">
        <authorList>
            <person name="McDonnell B."/>
        </authorList>
    </citation>
    <scope>NUCLEOTIDE SEQUENCE</scope>
    <source>
        <strain evidence="11">223</strain>
        <strain evidence="4">UC06</strain>
    </source>
</reference>
<evidence type="ECO:0000313" key="15">
    <source>
        <dbReference type="Proteomes" id="UP000054230"/>
    </source>
</evidence>
<evidence type="ECO:0000313" key="5">
    <source>
        <dbReference type="EMBL" id="AWN66670.1"/>
    </source>
</evidence>
<dbReference type="Proteomes" id="UP000245919">
    <property type="component" value="Chromosome"/>
</dbReference>
<dbReference type="EMBL" id="PKRZ01000001">
    <property type="protein sequence ID" value="PLW59779.1"/>
    <property type="molecule type" value="Genomic_DNA"/>
</dbReference>
<reference evidence="10" key="3">
    <citation type="submission" date="2016-08" db="EMBL/GenBank/DDBJ databases">
        <title>Genome-wide comparison reveals a probiotic strain Lactococcus lactis WFLU12 isolated from the gastrointestinal tract of olive flounder (Paralichythys olivaceus) harboring genes supporting probiotic action.</title>
        <authorList>
            <person name="Nguyen T.L."/>
        </authorList>
    </citation>
    <scope>NUCLEOTIDE SEQUENCE</scope>
    <source>
        <strain evidence="10">WFLU12</strain>
    </source>
</reference>
<dbReference type="EMBL" id="LKLS01000001">
    <property type="protein sequence ID" value="KSU22765.1"/>
    <property type="molecule type" value="Genomic_DNA"/>
</dbReference>
<reference evidence="11" key="7">
    <citation type="journal article" date="2020" name="Mol. Microbiol.">
        <title>The CWPS Rubik's cube: Linking diversity of cell wall polysaccharide structures with the encoded biosynthetic machinery of selected Lactococcus lactis strains.</title>
        <authorList>
            <person name="Mahony J."/>
            <person name="Frantzen C."/>
            <person name="Vinogradov E."/>
            <person name="Sadovskaya I."/>
            <person name="Theodorou I."/>
            <person name="Kelleher P."/>
            <person name="Chapot-Chartier M.P."/>
            <person name="Cambillau C."/>
            <person name="Holo H."/>
            <person name="van Sinderen D."/>
        </authorList>
    </citation>
    <scope>NUCLEOTIDE SEQUENCE</scope>
    <source>
        <strain evidence="11">223</strain>
    </source>
</reference>
<dbReference type="EMBL" id="LKLN01000008">
    <property type="protein sequence ID" value="KSU07997.1"/>
    <property type="molecule type" value="Genomic_DNA"/>
</dbReference>
<evidence type="ECO:0000313" key="13">
    <source>
        <dbReference type="Proteomes" id="UP000053058"/>
    </source>
</evidence>
<dbReference type="Proteomes" id="UP000053612">
    <property type="component" value="Unassembled WGS sequence"/>
</dbReference>
<reference evidence="16 17" key="4">
    <citation type="journal article" date="2017" name="BMC Genomics">
        <title>Comparative and functional genomics of the Lactococcus lactis taxon; insights into evolution and niche adaptation.</title>
        <authorList>
            <person name="Kelleher P."/>
            <person name="Bottacini F."/>
            <person name="Mahony J."/>
            <person name="Kilcawley K.N."/>
            <person name="van Sinderen D."/>
        </authorList>
    </citation>
    <scope>NUCLEOTIDE SEQUENCE [LARGE SCALE GENOMIC DNA]</scope>
    <source>
        <strain evidence="2 17">275</strain>
        <strain evidence="4 18">UC06</strain>
        <strain evidence="3 16">UC11</strain>
    </source>
</reference>
<dbReference type="EMBL" id="CP031926">
    <property type="protein sequence ID" value="WFN84009.1"/>
    <property type="molecule type" value="Genomic_DNA"/>
</dbReference>
<dbReference type="AlphaFoldDB" id="A0A0A7T266"/>
<evidence type="ECO:0000313" key="17">
    <source>
        <dbReference type="Proteomes" id="UP000192085"/>
    </source>
</evidence>
<dbReference type="Proteomes" id="UP001055586">
    <property type="component" value="Chromosome"/>
</dbReference>
<dbReference type="Proteomes" id="UP000192095">
    <property type="component" value="Chromosome"/>
</dbReference>
<evidence type="ECO:0000313" key="3">
    <source>
        <dbReference type="EMBL" id="ARE14252.1"/>
    </source>
</evidence>
<dbReference type="EMBL" id="LKLW01000151">
    <property type="protein sequence ID" value="KSU24471.1"/>
    <property type="molecule type" value="Genomic_DNA"/>
</dbReference>
<evidence type="ECO:0000313" key="4">
    <source>
        <dbReference type="EMBL" id="ARE21728.1"/>
    </source>
</evidence>
<evidence type="ECO:0000313" key="11">
    <source>
        <dbReference type="EMBL" id="WFN84009.1"/>
    </source>
</evidence>
<dbReference type="EMBL" id="CP015904">
    <property type="protein sequence ID" value="ARE14252.1"/>
    <property type="molecule type" value="Genomic_DNA"/>
</dbReference>